<dbReference type="GeneID" id="17272313"/>
<dbReference type="AlphaFoldDB" id="A0A0D3JM55"/>
<dbReference type="RefSeq" id="XP_005779195.1">
    <property type="nucleotide sequence ID" value="XM_005779138.1"/>
</dbReference>
<dbReference type="KEGG" id="ehx:EMIHUDRAFT_435391"/>
<dbReference type="EnsemblProtists" id="EOD24590">
    <property type="protein sequence ID" value="EOD24590"/>
    <property type="gene ID" value="EMIHUDRAFT_435391"/>
</dbReference>
<dbReference type="GeneID" id="17270137"/>
<sequence length="271" mass="28579">MLTPRDTHSSAPVDPEAFITAVLDRLRATLGSDPDDVARAVHRLAAAATRPEQPPLPLLGERMRRLFVEVCLHRLQSGTVPPWSADSRPLQDGARAEAALAQVVSGPMLVGGVDKCWIALLRAHLLRVYLGHGLSGAELAIDQGAYPTVGALVAGRGWLAGAGAGAAEARDWNVHRLQDILAVVPAYVRVAIWDAVRVGAPLAASASEAVITSKIVDSLGGLAGFLDHATVGSLGLFHLTHSFLVNCACPPARSIAESRLAILEWAVQNFD</sequence>
<dbReference type="PaxDb" id="2903-EOD24590"/>
<proteinExistence type="predicted"/>
<keyword evidence="2" id="KW-1185">Reference proteome</keyword>
<dbReference type="RefSeq" id="XP_005777019.1">
    <property type="nucleotide sequence ID" value="XM_005776962.1"/>
</dbReference>
<reference evidence="1" key="2">
    <citation type="submission" date="2024-10" db="UniProtKB">
        <authorList>
            <consortium name="EnsemblProtists"/>
        </authorList>
    </citation>
    <scope>IDENTIFICATION</scope>
</reference>
<dbReference type="Proteomes" id="UP000013827">
    <property type="component" value="Unassembled WGS sequence"/>
</dbReference>
<organism evidence="1 2">
    <name type="scientific">Emiliania huxleyi (strain CCMP1516)</name>
    <dbReference type="NCBI Taxonomy" id="280463"/>
    <lineage>
        <taxon>Eukaryota</taxon>
        <taxon>Haptista</taxon>
        <taxon>Haptophyta</taxon>
        <taxon>Prymnesiophyceae</taxon>
        <taxon>Isochrysidales</taxon>
        <taxon>Noelaerhabdaceae</taxon>
        <taxon>Emiliania</taxon>
    </lineage>
</organism>
<accession>A0A0D3JM55</accession>
<evidence type="ECO:0000313" key="2">
    <source>
        <dbReference type="Proteomes" id="UP000013827"/>
    </source>
</evidence>
<name>A0A0D3JM55_EMIH1</name>
<dbReference type="EnsemblProtists" id="EOD26766">
    <property type="protein sequence ID" value="EOD26766"/>
    <property type="gene ID" value="EMIHUDRAFT_447204"/>
</dbReference>
<protein>
    <submittedName>
        <fullName evidence="1">Uncharacterized protein</fullName>
    </submittedName>
</protein>
<dbReference type="KEGG" id="ehx:EMIHUDRAFT_447204"/>
<evidence type="ECO:0000313" key="1">
    <source>
        <dbReference type="EnsemblProtists" id="EOD24590"/>
    </source>
</evidence>
<reference evidence="2" key="1">
    <citation type="journal article" date="2013" name="Nature">
        <title>Pan genome of the phytoplankton Emiliania underpins its global distribution.</title>
        <authorList>
            <person name="Read B.A."/>
            <person name="Kegel J."/>
            <person name="Klute M.J."/>
            <person name="Kuo A."/>
            <person name="Lefebvre S.C."/>
            <person name="Maumus F."/>
            <person name="Mayer C."/>
            <person name="Miller J."/>
            <person name="Monier A."/>
            <person name="Salamov A."/>
            <person name="Young J."/>
            <person name="Aguilar M."/>
            <person name="Claverie J.M."/>
            <person name="Frickenhaus S."/>
            <person name="Gonzalez K."/>
            <person name="Herman E.K."/>
            <person name="Lin Y.C."/>
            <person name="Napier J."/>
            <person name="Ogata H."/>
            <person name="Sarno A.F."/>
            <person name="Shmutz J."/>
            <person name="Schroeder D."/>
            <person name="de Vargas C."/>
            <person name="Verret F."/>
            <person name="von Dassow P."/>
            <person name="Valentin K."/>
            <person name="Van de Peer Y."/>
            <person name="Wheeler G."/>
            <person name="Dacks J.B."/>
            <person name="Delwiche C.F."/>
            <person name="Dyhrman S.T."/>
            <person name="Glockner G."/>
            <person name="John U."/>
            <person name="Richards T."/>
            <person name="Worden A.Z."/>
            <person name="Zhang X."/>
            <person name="Grigoriev I.V."/>
            <person name="Allen A.E."/>
            <person name="Bidle K."/>
            <person name="Borodovsky M."/>
            <person name="Bowler C."/>
            <person name="Brownlee C."/>
            <person name="Cock J.M."/>
            <person name="Elias M."/>
            <person name="Gladyshev V.N."/>
            <person name="Groth M."/>
            <person name="Guda C."/>
            <person name="Hadaegh A."/>
            <person name="Iglesias-Rodriguez M.D."/>
            <person name="Jenkins J."/>
            <person name="Jones B.M."/>
            <person name="Lawson T."/>
            <person name="Leese F."/>
            <person name="Lindquist E."/>
            <person name="Lobanov A."/>
            <person name="Lomsadze A."/>
            <person name="Malik S.B."/>
            <person name="Marsh M.E."/>
            <person name="Mackinder L."/>
            <person name="Mock T."/>
            <person name="Mueller-Roeber B."/>
            <person name="Pagarete A."/>
            <person name="Parker M."/>
            <person name="Probert I."/>
            <person name="Quesneville H."/>
            <person name="Raines C."/>
            <person name="Rensing S.A."/>
            <person name="Riano-Pachon D.M."/>
            <person name="Richier S."/>
            <person name="Rokitta S."/>
            <person name="Shiraiwa Y."/>
            <person name="Soanes D.M."/>
            <person name="van der Giezen M."/>
            <person name="Wahlund T.M."/>
            <person name="Williams B."/>
            <person name="Wilson W."/>
            <person name="Wolfe G."/>
            <person name="Wurch L.L."/>
        </authorList>
    </citation>
    <scope>NUCLEOTIDE SEQUENCE</scope>
</reference>
<dbReference type="HOGENOM" id="CLU_1028307_0_0_1"/>